<dbReference type="AlphaFoldDB" id="A0A6B0VGN3"/>
<keyword evidence="1" id="KW-1133">Transmembrane helix</keyword>
<gene>
    <name evidence="2" type="ORF">GS429_02555</name>
</gene>
<reference evidence="2 3" key="1">
    <citation type="submission" date="2020-01" db="EMBL/GenBank/DDBJ databases">
        <title>Natronorubrum sp. JWXQ-INN 674 isolated from Inner Mongolia Autonomous Region of China.</title>
        <authorList>
            <person name="Xue Q."/>
        </authorList>
    </citation>
    <scope>NUCLEOTIDE SEQUENCE [LARGE SCALE GENOMIC DNA]</scope>
    <source>
        <strain evidence="2 3">JWXQ-INN-674</strain>
    </source>
</reference>
<protein>
    <submittedName>
        <fullName evidence="2">Uncharacterized protein</fullName>
    </submittedName>
</protein>
<evidence type="ECO:0000313" key="2">
    <source>
        <dbReference type="EMBL" id="MXV60961.1"/>
    </source>
</evidence>
<feature type="transmembrane region" description="Helical" evidence="1">
    <location>
        <begin position="7"/>
        <end position="27"/>
    </location>
</feature>
<evidence type="ECO:0000256" key="1">
    <source>
        <dbReference type="SAM" id="Phobius"/>
    </source>
</evidence>
<dbReference type="Proteomes" id="UP000434101">
    <property type="component" value="Unassembled WGS sequence"/>
</dbReference>
<keyword evidence="3" id="KW-1185">Reference proteome</keyword>
<organism evidence="2 3">
    <name type="scientific">Natronorubrum halalkaliphilum</name>
    <dbReference type="NCBI Taxonomy" id="2691917"/>
    <lineage>
        <taxon>Archaea</taxon>
        <taxon>Methanobacteriati</taxon>
        <taxon>Methanobacteriota</taxon>
        <taxon>Stenosarchaea group</taxon>
        <taxon>Halobacteria</taxon>
        <taxon>Halobacteriales</taxon>
        <taxon>Natrialbaceae</taxon>
        <taxon>Natronorubrum</taxon>
    </lineage>
</organism>
<keyword evidence="1" id="KW-0472">Membrane</keyword>
<proteinExistence type="predicted"/>
<keyword evidence="1" id="KW-0812">Transmembrane</keyword>
<name>A0A6B0VGN3_9EURY</name>
<evidence type="ECO:0000313" key="3">
    <source>
        <dbReference type="Proteomes" id="UP000434101"/>
    </source>
</evidence>
<accession>A0A6B0VGN3</accession>
<dbReference type="EMBL" id="WUYX01000013">
    <property type="protein sequence ID" value="MXV60961.1"/>
    <property type="molecule type" value="Genomic_DNA"/>
</dbReference>
<comment type="caution">
    <text evidence="2">The sequence shown here is derived from an EMBL/GenBank/DDBJ whole genome shotgun (WGS) entry which is preliminary data.</text>
</comment>
<dbReference type="RefSeq" id="WP_160062423.1">
    <property type="nucleotide sequence ID" value="NZ_WUYX01000013.1"/>
</dbReference>
<sequence>MESDSDVVFIDSSVLISFALVFVFLALGEMFLSAGLTADLVDNVRPAADRWKAASATNG</sequence>